<evidence type="ECO:0008006" key="2">
    <source>
        <dbReference type="Google" id="ProtNLM"/>
    </source>
</evidence>
<dbReference type="SUPFAM" id="SSF51197">
    <property type="entry name" value="Clavaminate synthase-like"/>
    <property type="match status" value="1"/>
</dbReference>
<dbReference type="PANTHER" id="PTHR31630">
    <property type="entry name" value="PHYTANOYL-COA DIOXYGENASE-RELATED-RELATED"/>
    <property type="match status" value="1"/>
</dbReference>
<accession>A0A7S1RF61</accession>
<evidence type="ECO:0000313" key="1">
    <source>
        <dbReference type="EMBL" id="CAD9164565.1"/>
    </source>
</evidence>
<sequence length="419" mass="45095">MPASRGGSPKSRQDKGRGGIKAGALPLFSAQEVAAFTLPLGEAGARLRQVLEEHGCAIVTGVAGEEDCRRLEGHFAQDLGGLIDKAAVERSGSSAVKRDAEAALQDPRTLSLETSKLLGDMERCQLRGLPHGSFAWACRLLPSVRRCYEAIHDTADLVSSCDNPFFAPAEHEEAFENRSWPHVDHNSNDRRLYDDLGQAVGDWEVYQGLLYVWGSESSRASTTVVLPGSHRTAYPAIMADPSAVERGRKGAHCTRLSVLANTQLASALQDSWLRGAGRVPVPRGGLFLWSSRTLHQGWSGGPRLAQPVCWEPAGRRDDATLDRKMRLAALGLPSTHWASLGIPHTLVAPRPCSATAPCEQGKVALPLRASIQPASLRPGGRSVGELWEALQDGLWEAHMPAALRESVAESICPEILAAL</sequence>
<dbReference type="PANTHER" id="PTHR31630:SF6">
    <property type="entry name" value="PHYTANOYL-COA DIOXYGENASE-RELATED"/>
    <property type="match status" value="1"/>
</dbReference>
<organism evidence="1">
    <name type="scientific">Alexandrium catenella</name>
    <name type="common">Red tide dinoflagellate</name>
    <name type="synonym">Gonyaulax catenella</name>
    <dbReference type="NCBI Taxonomy" id="2925"/>
    <lineage>
        <taxon>Eukaryota</taxon>
        <taxon>Sar</taxon>
        <taxon>Alveolata</taxon>
        <taxon>Dinophyceae</taxon>
        <taxon>Gonyaulacales</taxon>
        <taxon>Pyrocystaceae</taxon>
        <taxon>Alexandrium</taxon>
    </lineage>
</organism>
<reference evidence="1" key="1">
    <citation type="submission" date="2021-01" db="EMBL/GenBank/DDBJ databases">
        <authorList>
            <person name="Corre E."/>
            <person name="Pelletier E."/>
            <person name="Niang G."/>
            <person name="Scheremetjew M."/>
            <person name="Finn R."/>
            <person name="Kale V."/>
            <person name="Holt S."/>
            <person name="Cochrane G."/>
            <person name="Meng A."/>
            <person name="Brown T."/>
            <person name="Cohen L."/>
        </authorList>
    </citation>
    <scope>NUCLEOTIDE SEQUENCE</scope>
    <source>
        <strain evidence="1">OF101</strain>
    </source>
</reference>
<name>A0A7S1RF61_ALECA</name>
<protein>
    <recommendedName>
        <fullName evidence="2">Phytanoyl-CoA dioxygenase</fullName>
    </recommendedName>
</protein>
<proteinExistence type="predicted"/>
<gene>
    <name evidence="1" type="ORF">ACAT0790_LOCUS41331</name>
</gene>
<dbReference type="AlphaFoldDB" id="A0A7S1RF61"/>
<dbReference type="EMBL" id="HBGE01068915">
    <property type="protein sequence ID" value="CAD9164565.1"/>
    <property type="molecule type" value="Transcribed_RNA"/>
</dbReference>